<feature type="transmembrane region" description="Helical" evidence="5">
    <location>
        <begin position="577"/>
        <end position="602"/>
    </location>
</feature>
<keyword evidence="9" id="KW-1185">Reference proteome</keyword>
<evidence type="ECO:0000256" key="1">
    <source>
        <dbReference type="ARBA" id="ARBA00004141"/>
    </source>
</evidence>
<feature type="transmembrane region" description="Helical" evidence="5">
    <location>
        <begin position="535"/>
        <end position="557"/>
    </location>
</feature>
<dbReference type="InterPro" id="IPR000595">
    <property type="entry name" value="cNMP-bd_dom"/>
</dbReference>
<dbReference type="InterPro" id="IPR002645">
    <property type="entry name" value="STAS_dom"/>
</dbReference>
<evidence type="ECO:0000313" key="8">
    <source>
        <dbReference type="EMBL" id="BCS87447.1"/>
    </source>
</evidence>
<protein>
    <submittedName>
        <fullName evidence="8">Sulfate permease</fullName>
    </submittedName>
</protein>
<evidence type="ECO:0000313" key="9">
    <source>
        <dbReference type="Proteomes" id="UP001053296"/>
    </source>
</evidence>
<dbReference type="SMART" id="SM00100">
    <property type="entry name" value="cNMP"/>
    <property type="match status" value="1"/>
</dbReference>
<reference evidence="8" key="1">
    <citation type="journal article" date="2022" name="Arch. Microbiol.">
        <title>Pseudodesulfovibrio sediminis sp. nov., a mesophilic and neutrophilic sulfate-reducing bacterium isolated from sediment of a brackish lake.</title>
        <authorList>
            <person name="Takahashi A."/>
            <person name="Kojima H."/>
            <person name="Watanabe M."/>
            <person name="Fukui M."/>
        </authorList>
    </citation>
    <scope>NUCLEOTIDE SEQUENCE</scope>
    <source>
        <strain evidence="8">SF6</strain>
    </source>
</reference>
<feature type="transmembrane region" description="Helical" evidence="5">
    <location>
        <begin position="511"/>
        <end position="529"/>
    </location>
</feature>
<evidence type="ECO:0000259" key="7">
    <source>
        <dbReference type="PROSITE" id="PS50801"/>
    </source>
</evidence>
<keyword evidence="4 5" id="KW-0472">Membrane</keyword>
<feature type="domain" description="Cyclic nucleotide-binding" evidence="6">
    <location>
        <begin position="782"/>
        <end position="872"/>
    </location>
</feature>
<dbReference type="PANTHER" id="PTHR43310:SF4">
    <property type="entry name" value="AFR304WP"/>
    <property type="match status" value="1"/>
</dbReference>
<evidence type="ECO:0000256" key="4">
    <source>
        <dbReference type="ARBA" id="ARBA00023136"/>
    </source>
</evidence>
<organism evidence="8 9">
    <name type="scientific">Pseudodesulfovibrio sediminis</name>
    <dbReference type="NCBI Taxonomy" id="2810563"/>
    <lineage>
        <taxon>Bacteria</taxon>
        <taxon>Pseudomonadati</taxon>
        <taxon>Thermodesulfobacteriota</taxon>
        <taxon>Desulfovibrionia</taxon>
        <taxon>Desulfovibrionales</taxon>
        <taxon>Desulfovibrionaceae</taxon>
    </lineage>
</organism>
<dbReference type="InterPro" id="IPR052706">
    <property type="entry name" value="Membrane-Transporter-like"/>
</dbReference>
<dbReference type="RefSeq" id="WP_229593726.1">
    <property type="nucleotide sequence ID" value="NZ_AP024485.1"/>
</dbReference>
<keyword evidence="2 5" id="KW-0812">Transmembrane</keyword>
<dbReference type="InterPro" id="IPR018490">
    <property type="entry name" value="cNMP-bd_dom_sf"/>
</dbReference>
<feature type="transmembrane region" description="Helical" evidence="5">
    <location>
        <begin position="174"/>
        <end position="194"/>
    </location>
</feature>
<dbReference type="CDD" id="cd00038">
    <property type="entry name" value="CAP_ED"/>
    <property type="match status" value="1"/>
</dbReference>
<dbReference type="Proteomes" id="UP001053296">
    <property type="component" value="Chromosome"/>
</dbReference>
<dbReference type="PROSITE" id="PS50042">
    <property type="entry name" value="CNMP_BINDING_3"/>
    <property type="match status" value="1"/>
</dbReference>
<feature type="transmembrane region" description="Helical" evidence="5">
    <location>
        <begin position="375"/>
        <end position="395"/>
    </location>
</feature>
<comment type="subcellular location">
    <subcellularLocation>
        <location evidence="1">Membrane</location>
        <topology evidence="1">Multi-pass membrane protein</topology>
    </subcellularLocation>
</comment>
<gene>
    <name evidence="8" type="ORF">PSDVSF_06890</name>
</gene>
<feature type="transmembrane region" description="Helical" evidence="5">
    <location>
        <begin position="441"/>
        <end position="458"/>
    </location>
</feature>
<dbReference type="PANTHER" id="PTHR43310">
    <property type="entry name" value="SULFATE TRANSPORTER YBAR-RELATED"/>
    <property type="match status" value="1"/>
</dbReference>
<dbReference type="Gene3D" id="3.30.750.24">
    <property type="entry name" value="STAS domain"/>
    <property type="match status" value="1"/>
</dbReference>
<feature type="transmembrane region" description="Helical" evidence="5">
    <location>
        <begin position="478"/>
        <end position="499"/>
    </location>
</feature>
<feature type="transmembrane region" description="Helical" evidence="5">
    <location>
        <begin position="407"/>
        <end position="429"/>
    </location>
</feature>
<sequence length="907" mass="98261">MAIFKCGSCEYERDVPDKLLGKRAKCPDCGHGVTIIAAIEEEEPLFDVDFEEDEIAEEGVPLSESSGEGEPIQSIDLDHEDVTVAFTGPEDILCSECGHVLEPGTVGECPNCGAPISSVDTLPEVDESEIDVSDLAGESVPQVWDAEFDGAEESEVIEEEDPDTWRLFKGSVSLNVYAGIVSGVLGLFFVYSLSLLTSSQAGTAELLPYILGMALVGVVVGSIAFSFQSRIPFAQVAPETVLTAVLFLLVGSIHRSMVEEYTFEYILPTVLAAIVLSALFVGLCLLLLGKFKVGEYVRYIPLQIIGGVIGGVGVFVLFGAFDWIDQIGLDWSNSYTLMASFVGHFTDKSSILAIGPSLVFGLVLFVAMWRVRNSLYMLAIILVASCAGYAAGIWGGSDALRALAAPVPFVDGSAMVHPFAVFSTGWVSLDNIQWGVIKSNGLYMGALAALTVLTVMFRTTRLEIVRGRETDLNVEYRALGLTNIFSGVCGGMPVALSHGRSLGSYASGGRGPLAGIITGVVCGTGLFYADAVLPLIPRFVPEGLLIYAGLDIIRSWIFRTNTAFTRRSEIWMLRMTFLVTLGFGLLEGVGFGVALALMVSVARASHGGAVRNVLSGANHTSNVDRASAQKRTLKEFGDHIHILRLQGFLFLGSMEHLLKIVRVRLDDKNQLPVEYLVLDFKLVTGIASAAAIGFEKLRNLVAEYGFDLVITSAPLELEDHLSEIGEVGEGDGIFKVFFNLDYALEWCENRVLDAEGMLEMKKQTLPELLAPVFPEPKYIPALMKVLKREVVDTGEAVFRQGDDSNSMFFVESGRLDVELEVEGGKILRLKKVGPGAVFGEMGIYTLASRSATVRAAEKCVLYRMTLDKLDAIEARAPVLVTAINRLLINLLSERLNDANARVRDLML</sequence>
<feature type="transmembrane region" description="Helical" evidence="5">
    <location>
        <begin position="265"/>
        <end position="288"/>
    </location>
</feature>
<dbReference type="SUPFAM" id="SSF52091">
    <property type="entry name" value="SpoIIaa-like"/>
    <property type="match status" value="1"/>
</dbReference>
<keyword evidence="3 5" id="KW-1133">Transmembrane helix</keyword>
<dbReference type="CDD" id="cd07042">
    <property type="entry name" value="STAS_SulP_like_sulfate_transporter"/>
    <property type="match status" value="1"/>
</dbReference>
<evidence type="ECO:0000256" key="2">
    <source>
        <dbReference type="ARBA" id="ARBA00022692"/>
    </source>
</evidence>
<feature type="domain" description="STAS" evidence="7">
    <location>
        <begin position="642"/>
        <end position="747"/>
    </location>
</feature>
<feature type="transmembrane region" description="Helical" evidence="5">
    <location>
        <begin position="350"/>
        <end position="368"/>
    </location>
</feature>
<proteinExistence type="predicted"/>
<dbReference type="Gene3D" id="2.60.120.10">
    <property type="entry name" value="Jelly Rolls"/>
    <property type="match status" value="1"/>
</dbReference>
<dbReference type="InterPro" id="IPR018488">
    <property type="entry name" value="cNMP-bd_CS"/>
</dbReference>
<feature type="transmembrane region" description="Helical" evidence="5">
    <location>
        <begin position="206"/>
        <end position="227"/>
    </location>
</feature>
<evidence type="ECO:0000259" key="6">
    <source>
        <dbReference type="PROSITE" id="PS50042"/>
    </source>
</evidence>
<accession>A0ABN6EMX5</accession>
<feature type="transmembrane region" description="Helical" evidence="5">
    <location>
        <begin position="300"/>
        <end position="321"/>
    </location>
</feature>
<dbReference type="SUPFAM" id="SSF51206">
    <property type="entry name" value="cAMP-binding domain-like"/>
    <property type="match status" value="1"/>
</dbReference>
<evidence type="ECO:0000256" key="5">
    <source>
        <dbReference type="SAM" id="Phobius"/>
    </source>
</evidence>
<dbReference type="Pfam" id="PF00916">
    <property type="entry name" value="Sulfate_transp"/>
    <property type="match status" value="1"/>
</dbReference>
<dbReference type="InterPro" id="IPR036513">
    <property type="entry name" value="STAS_dom_sf"/>
</dbReference>
<dbReference type="PROSITE" id="PS00889">
    <property type="entry name" value="CNMP_BINDING_2"/>
    <property type="match status" value="1"/>
</dbReference>
<dbReference type="InterPro" id="IPR014710">
    <property type="entry name" value="RmlC-like_jellyroll"/>
</dbReference>
<evidence type="ECO:0000256" key="3">
    <source>
        <dbReference type="ARBA" id="ARBA00022989"/>
    </source>
</evidence>
<feature type="transmembrane region" description="Helical" evidence="5">
    <location>
        <begin position="236"/>
        <end position="253"/>
    </location>
</feature>
<dbReference type="PROSITE" id="PS50801">
    <property type="entry name" value="STAS"/>
    <property type="match status" value="1"/>
</dbReference>
<dbReference type="InterPro" id="IPR011547">
    <property type="entry name" value="SLC26A/SulP_dom"/>
</dbReference>
<dbReference type="CDD" id="cd00350">
    <property type="entry name" value="rubredoxin_like"/>
    <property type="match status" value="1"/>
</dbReference>
<dbReference type="Pfam" id="PF00027">
    <property type="entry name" value="cNMP_binding"/>
    <property type="match status" value="1"/>
</dbReference>
<dbReference type="EMBL" id="AP024485">
    <property type="protein sequence ID" value="BCS87447.1"/>
    <property type="molecule type" value="Genomic_DNA"/>
</dbReference>
<name>A0ABN6EMX5_9BACT</name>